<feature type="transmembrane region" description="Helical" evidence="1">
    <location>
        <begin position="291"/>
        <end position="313"/>
    </location>
</feature>
<dbReference type="Pfam" id="PF13347">
    <property type="entry name" value="MFS_2"/>
    <property type="match status" value="1"/>
</dbReference>
<evidence type="ECO:0000313" key="3">
    <source>
        <dbReference type="Proteomes" id="UP001180536"/>
    </source>
</evidence>
<name>A0ABU1ZG54_9BURK</name>
<feature type="transmembrane region" description="Helical" evidence="1">
    <location>
        <begin position="135"/>
        <end position="156"/>
    </location>
</feature>
<evidence type="ECO:0000313" key="2">
    <source>
        <dbReference type="EMBL" id="MDR7299438.1"/>
    </source>
</evidence>
<dbReference type="SUPFAM" id="SSF103473">
    <property type="entry name" value="MFS general substrate transporter"/>
    <property type="match status" value="1"/>
</dbReference>
<comment type="caution">
    <text evidence="2">The sequence shown here is derived from an EMBL/GenBank/DDBJ whole genome shotgun (WGS) entry which is preliminary data.</text>
</comment>
<reference evidence="2 3" key="1">
    <citation type="submission" date="2023-07" db="EMBL/GenBank/DDBJ databases">
        <title>Sorghum-associated microbial communities from plants grown in Nebraska, USA.</title>
        <authorList>
            <person name="Schachtman D."/>
        </authorList>
    </citation>
    <scope>NUCLEOTIDE SEQUENCE [LARGE SCALE GENOMIC DNA]</scope>
    <source>
        <strain evidence="2 3">BE310</strain>
    </source>
</reference>
<keyword evidence="1" id="KW-0812">Transmembrane</keyword>
<dbReference type="InterPro" id="IPR036259">
    <property type="entry name" value="MFS_trans_sf"/>
</dbReference>
<dbReference type="EMBL" id="JAVDXQ010000008">
    <property type="protein sequence ID" value="MDR7299438.1"/>
    <property type="molecule type" value="Genomic_DNA"/>
</dbReference>
<feature type="transmembrane region" description="Helical" evidence="1">
    <location>
        <begin position="320"/>
        <end position="338"/>
    </location>
</feature>
<keyword evidence="3" id="KW-1185">Reference proteome</keyword>
<dbReference type="Proteomes" id="UP001180536">
    <property type="component" value="Unassembled WGS sequence"/>
</dbReference>
<feature type="transmembrane region" description="Helical" evidence="1">
    <location>
        <begin position="168"/>
        <end position="190"/>
    </location>
</feature>
<proteinExistence type="predicted"/>
<feature type="transmembrane region" description="Helical" evidence="1">
    <location>
        <begin position="94"/>
        <end position="115"/>
    </location>
</feature>
<feature type="transmembrane region" description="Helical" evidence="1">
    <location>
        <begin position="410"/>
        <end position="429"/>
    </location>
</feature>
<dbReference type="Gene3D" id="1.20.1250.20">
    <property type="entry name" value="MFS general substrate transporter like domains"/>
    <property type="match status" value="2"/>
</dbReference>
<feature type="transmembrane region" description="Helical" evidence="1">
    <location>
        <begin position="202"/>
        <end position="221"/>
    </location>
</feature>
<dbReference type="RefSeq" id="WP_310349118.1">
    <property type="nucleotide sequence ID" value="NZ_JAVDXQ010000008.1"/>
</dbReference>
<keyword evidence="1" id="KW-1133">Transmembrane helix</keyword>
<feature type="transmembrane region" description="Helical" evidence="1">
    <location>
        <begin position="256"/>
        <end position="279"/>
    </location>
</feature>
<protein>
    <submittedName>
        <fullName evidence="2">Na+/melibiose symporter-like transporter</fullName>
    </submittedName>
</protein>
<gene>
    <name evidence="2" type="ORF">J2X16_004808</name>
</gene>
<accession>A0ABU1ZG54</accession>
<feature type="transmembrane region" description="Helical" evidence="1">
    <location>
        <begin position="56"/>
        <end position="74"/>
    </location>
</feature>
<sequence length="443" mass="47229">MDRARASALAVAPLSLAGVGALLLWLLCGDLGVTIRERAALPTALELLRRYAASDTTISLLLSTVPAALSMLLVPLAGYHSDRCRSRLGRRKPFLLVAAPVGCLAMLGLAASPTWAGALDTALGSWSPGLAQCRLALFCLFWAVFDCAAISALSLFNGLVSDLVPVRLLGRFFAVFRIVGLSVGIAYHNWIFALTDHHLREVLIGAGLFFCLPVFAMALGVKETPLPPDAAAPVKPLRRLRFPFEHVLECFSYRPYGWAVAAFVLASVTFGPFNTFYLHYAHATGIVKSTLGALTAAGYAVSIVSAFAIGWLADRYGPMRVSLVIMAVYCAVSAVGFASVSDAASFRTFYLAHVVISGAWFTAAASMPMALFPRARFVQFNSTKDLMVVFGTIVVSGLQGPVLDLSGHDYRFTLLAGAVFSLLCVVCLVRLQSGALAAQVAAR</sequence>
<organism evidence="2 3">
    <name type="scientific">Pelomonas aquatica</name>
    <dbReference type="NCBI Taxonomy" id="431058"/>
    <lineage>
        <taxon>Bacteria</taxon>
        <taxon>Pseudomonadati</taxon>
        <taxon>Pseudomonadota</taxon>
        <taxon>Betaproteobacteria</taxon>
        <taxon>Burkholderiales</taxon>
        <taxon>Sphaerotilaceae</taxon>
        <taxon>Roseateles</taxon>
    </lineage>
</organism>
<evidence type="ECO:0000256" key="1">
    <source>
        <dbReference type="SAM" id="Phobius"/>
    </source>
</evidence>
<feature type="transmembrane region" description="Helical" evidence="1">
    <location>
        <begin position="385"/>
        <end position="404"/>
    </location>
</feature>
<feature type="transmembrane region" description="Helical" evidence="1">
    <location>
        <begin position="350"/>
        <end position="373"/>
    </location>
</feature>
<keyword evidence="1" id="KW-0472">Membrane</keyword>
<dbReference type="PANTHER" id="PTHR23528">
    <property type="match status" value="1"/>
</dbReference>
<dbReference type="PANTHER" id="PTHR23528:SF1">
    <property type="entry name" value="MAJOR FACILITATOR SUPERFAMILY (MFS) PROFILE DOMAIN-CONTAINING PROTEIN"/>
    <property type="match status" value="1"/>
</dbReference>